<dbReference type="PANTHER" id="PTHR34387">
    <property type="entry name" value="SLR1258 PROTEIN"/>
    <property type="match status" value="1"/>
</dbReference>
<dbReference type="PANTHER" id="PTHR34387:SF2">
    <property type="entry name" value="SLR1258 PROTEIN"/>
    <property type="match status" value="1"/>
</dbReference>
<accession>A0ABU0PD62</accession>
<proteinExistence type="predicted"/>
<dbReference type="Proteomes" id="UP001239085">
    <property type="component" value="Unassembled WGS sequence"/>
</dbReference>
<sequence length="219" mass="23881">MSDVTITVRGENESRVTPERATIRVTVRTEGPERTSVVDQVMRLSEPLRASITQRKDAGTVAEWSSKRIAVSADRPWSNEGKRLALVYRSSIDFSATFTDPSELSIWVSDISAWDGVEVGWVNWHLTPETRARVERDVASSAVSVAVARAEAYAAALGLTDVTPLEIADVGLISQGQTPAAPHMLKSRDAIFAESAPAMEYEPDEIVVSATVEARFNAH</sequence>
<organism evidence="1 2">
    <name type="scientific">Microbacterium murale</name>
    <dbReference type="NCBI Taxonomy" id="1081040"/>
    <lineage>
        <taxon>Bacteria</taxon>
        <taxon>Bacillati</taxon>
        <taxon>Actinomycetota</taxon>
        <taxon>Actinomycetes</taxon>
        <taxon>Micrococcales</taxon>
        <taxon>Microbacteriaceae</taxon>
        <taxon>Microbacterium</taxon>
    </lineage>
</organism>
<dbReference type="Gene3D" id="3.30.110.170">
    <property type="entry name" value="Protein of unknown function (DUF541), domain 1"/>
    <property type="match status" value="1"/>
</dbReference>
<dbReference type="Gene3D" id="3.30.70.2970">
    <property type="entry name" value="Protein of unknown function (DUF541), domain 2"/>
    <property type="match status" value="1"/>
</dbReference>
<evidence type="ECO:0000313" key="1">
    <source>
        <dbReference type="EMBL" id="MDQ0645270.1"/>
    </source>
</evidence>
<evidence type="ECO:0000313" key="2">
    <source>
        <dbReference type="Proteomes" id="UP001239085"/>
    </source>
</evidence>
<protein>
    <submittedName>
        <fullName evidence="1">Uncharacterized protein YggE</fullName>
    </submittedName>
</protein>
<dbReference type="EMBL" id="JAUSXK010000001">
    <property type="protein sequence ID" value="MDQ0645270.1"/>
    <property type="molecule type" value="Genomic_DNA"/>
</dbReference>
<dbReference type="RefSeq" id="WP_307363423.1">
    <property type="nucleotide sequence ID" value="NZ_JAUSXK010000001.1"/>
</dbReference>
<dbReference type="Pfam" id="PF04402">
    <property type="entry name" value="SIMPL"/>
    <property type="match status" value="1"/>
</dbReference>
<keyword evidence="2" id="KW-1185">Reference proteome</keyword>
<comment type="caution">
    <text evidence="1">The sequence shown here is derived from an EMBL/GenBank/DDBJ whole genome shotgun (WGS) entry which is preliminary data.</text>
</comment>
<dbReference type="InterPro" id="IPR007497">
    <property type="entry name" value="SIMPL/DUF541"/>
</dbReference>
<name>A0ABU0PD62_9MICO</name>
<dbReference type="InterPro" id="IPR052022">
    <property type="entry name" value="26kDa_periplasmic_antigen"/>
</dbReference>
<gene>
    <name evidence="1" type="ORF">QFZ46_003430</name>
</gene>
<reference evidence="1 2" key="1">
    <citation type="submission" date="2023-07" db="EMBL/GenBank/DDBJ databases">
        <title>Comparative genomics of wheat-associated soil bacteria to identify genetic determinants of phenazine resistance.</title>
        <authorList>
            <person name="Mouncey N."/>
        </authorList>
    </citation>
    <scope>NUCLEOTIDE SEQUENCE [LARGE SCALE GENOMIC DNA]</scope>
    <source>
        <strain evidence="1 2">W2I7</strain>
    </source>
</reference>